<evidence type="ECO:0000256" key="2">
    <source>
        <dbReference type="ARBA" id="ARBA00022448"/>
    </source>
</evidence>
<evidence type="ECO:0000313" key="10">
    <source>
        <dbReference type="Proteomes" id="UP000244900"/>
    </source>
</evidence>
<dbReference type="Proteomes" id="UP000244900">
    <property type="component" value="Chromosome"/>
</dbReference>
<dbReference type="AlphaFoldDB" id="A0A2S1STA0"/>
<keyword evidence="10" id="KW-1185">Reference proteome</keyword>
<gene>
    <name evidence="9" type="ORF">DDW44_13195</name>
</gene>
<dbReference type="OrthoDB" id="3267321at2"/>
<sequence>MFADVSPLKLIVLAALGFLLFGPEKLPGAVRNGLALLRAVREFSGSTQERIRSEWGPEFADFEFRDMDPRTLLRRHLQSGDPLGLDEIRTALDPRTDMAHAAAATREAAGGAAARPAAHDHPLGRDRPAGSLARDRPAGPPVRDRAAGAPASPPQPSPFDPEAT</sequence>
<evidence type="ECO:0000256" key="5">
    <source>
        <dbReference type="ARBA" id="ARBA00022989"/>
    </source>
</evidence>
<evidence type="ECO:0000256" key="8">
    <source>
        <dbReference type="SAM" id="MobiDB-lite"/>
    </source>
</evidence>
<feature type="compositionally biased region" description="Pro residues" evidence="8">
    <location>
        <begin position="151"/>
        <end position="164"/>
    </location>
</feature>
<dbReference type="PRINTS" id="PR01506">
    <property type="entry name" value="TATBPROTEIN"/>
</dbReference>
<dbReference type="GO" id="GO:0016020">
    <property type="term" value="C:membrane"/>
    <property type="evidence" value="ECO:0007669"/>
    <property type="project" value="UniProtKB-ARBA"/>
</dbReference>
<evidence type="ECO:0000256" key="7">
    <source>
        <dbReference type="ARBA" id="ARBA00023136"/>
    </source>
</evidence>
<feature type="compositionally biased region" description="Low complexity" evidence="8">
    <location>
        <begin position="99"/>
        <end position="116"/>
    </location>
</feature>
<proteinExistence type="predicted"/>
<dbReference type="KEGG" id="stir:DDW44_13195"/>
<keyword evidence="3" id="KW-0812">Transmembrane</keyword>
<evidence type="ECO:0008006" key="11">
    <source>
        <dbReference type="Google" id="ProtNLM"/>
    </source>
</evidence>
<evidence type="ECO:0000256" key="1">
    <source>
        <dbReference type="ARBA" id="ARBA00004167"/>
    </source>
</evidence>
<dbReference type="Pfam" id="PF02416">
    <property type="entry name" value="TatA_B_E"/>
    <property type="match status" value="1"/>
</dbReference>
<dbReference type="InterPro" id="IPR003369">
    <property type="entry name" value="TatA/B/E"/>
</dbReference>
<reference evidence="9 10" key="1">
    <citation type="submission" date="2018-05" db="EMBL/GenBank/DDBJ databases">
        <title>Complete genome sequence of sponge-derived Streptomyces sp. HNM0039.</title>
        <authorList>
            <person name="Huang X."/>
            <person name="Zhou S."/>
        </authorList>
    </citation>
    <scope>NUCLEOTIDE SEQUENCE [LARGE SCALE GENOMIC DNA]</scope>
    <source>
        <strain evidence="9 10">HNM0039</strain>
    </source>
</reference>
<evidence type="ECO:0000256" key="4">
    <source>
        <dbReference type="ARBA" id="ARBA00022927"/>
    </source>
</evidence>
<evidence type="ECO:0000256" key="6">
    <source>
        <dbReference type="ARBA" id="ARBA00023010"/>
    </source>
</evidence>
<protein>
    <recommendedName>
        <fullName evidence="11">Sec-independent protein translocase TatB</fullName>
    </recommendedName>
</protein>
<accession>A0A2S1STA0</accession>
<evidence type="ECO:0000313" key="9">
    <source>
        <dbReference type="EMBL" id="AWI29635.1"/>
    </source>
</evidence>
<evidence type="ECO:0000256" key="3">
    <source>
        <dbReference type="ARBA" id="ARBA00022692"/>
    </source>
</evidence>
<keyword evidence="7" id="KW-0472">Membrane</keyword>
<keyword evidence="5" id="KW-1133">Transmembrane helix</keyword>
<comment type="subcellular location">
    <subcellularLocation>
        <location evidence="1">Membrane</location>
        <topology evidence="1">Single-pass membrane protein</topology>
    </subcellularLocation>
</comment>
<keyword evidence="2" id="KW-0813">Transport</keyword>
<name>A0A2S1STA0_9ACTN</name>
<feature type="compositionally biased region" description="Basic and acidic residues" evidence="8">
    <location>
        <begin position="117"/>
        <end position="146"/>
    </location>
</feature>
<keyword evidence="6" id="KW-0811">Translocation</keyword>
<dbReference type="EMBL" id="CP029188">
    <property type="protein sequence ID" value="AWI29635.1"/>
    <property type="molecule type" value="Genomic_DNA"/>
</dbReference>
<dbReference type="GO" id="GO:0015031">
    <property type="term" value="P:protein transport"/>
    <property type="evidence" value="ECO:0007669"/>
    <property type="project" value="UniProtKB-KW"/>
</dbReference>
<dbReference type="RefSeq" id="WP_108906552.1">
    <property type="nucleotide sequence ID" value="NZ_CP029188.1"/>
</dbReference>
<organism evidence="9 10">
    <name type="scientific">Streptomyces tirandamycinicus</name>
    <dbReference type="NCBI Taxonomy" id="2174846"/>
    <lineage>
        <taxon>Bacteria</taxon>
        <taxon>Bacillati</taxon>
        <taxon>Actinomycetota</taxon>
        <taxon>Actinomycetes</taxon>
        <taxon>Kitasatosporales</taxon>
        <taxon>Streptomycetaceae</taxon>
        <taxon>Streptomyces</taxon>
    </lineage>
</organism>
<dbReference type="Gene3D" id="1.20.5.3310">
    <property type="match status" value="1"/>
</dbReference>
<feature type="region of interest" description="Disordered" evidence="8">
    <location>
        <begin position="96"/>
        <end position="164"/>
    </location>
</feature>
<keyword evidence="4" id="KW-0653">Protein transport</keyword>